<evidence type="ECO:0000313" key="5">
    <source>
        <dbReference type="Proteomes" id="UP000294933"/>
    </source>
</evidence>
<dbReference type="Gene3D" id="2.60.40.10">
    <property type="entry name" value="Immunoglobulins"/>
    <property type="match status" value="1"/>
</dbReference>
<evidence type="ECO:0000256" key="1">
    <source>
        <dbReference type="ARBA" id="ARBA00022729"/>
    </source>
</evidence>
<evidence type="ECO:0000259" key="2">
    <source>
        <dbReference type="Pfam" id="PF07250"/>
    </source>
</evidence>
<dbReference type="PANTHER" id="PTHR32208:SF96">
    <property type="entry name" value="GLYOXAL OXIDASE"/>
    <property type="match status" value="1"/>
</dbReference>
<feature type="domain" description="Glyoxal oxidase N-terminal" evidence="2">
    <location>
        <begin position="183"/>
        <end position="546"/>
    </location>
</feature>
<dbReference type="InterPro" id="IPR009880">
    <property type="entry name" value="Glyoxal_oxidase_N"/>
</dbReference>
<dbReference type="OrthoDB" id="2019572at2759"/>
<dbReference type="CDD" id="cd02851">
    <property type="entry name" value="E_set_GO_C"/>
    <property type="match status" value="1"/>
</dbReference>
<accession>A0A4Y7Q255</accession>
<dbReference type="InterPro" id="IPR015202">
    <property type="entry name" value="GO-like_E_set"/>
</dbReference>
<dbReference type="SUPFAM" id="SSF81296">
    <property type="entry name" value="E set domains"/>
    <property type="match status" value="1"/>
</dbReference>
<dbReference type="Proteomes" id="UP000294933">
    <property type="component" value="Unassembled WGS sequence"/>
</dbReference>
<sequence>MSRSSPPNCYEVPSSYGHCGDVVSMPGNNTVTTRARRNSGEHTEVVTYRTEIRRLAEEAALPSLTHHPADPSFATHFFFNFKISFNLSHSFPAMVLNGLLARRHIFSSFPLFVLVAFAQSPAPSSTLPAPGQPKLTGTLGGFELHGNSIASAQQMFLGTAKTAYILDKAENNPPQINGHPVWASEYHIDTGAARPMEVVTNTFCAGGNVLGDGTWLNVGGNQAINSAQYKDADGGHSLLDPCDDQSCNWVDDKANYLTTRRWYPSVETLEDGSVIIIGGTTEGGFVNSADTSNPTYEFFPSRGEPIHLPLLDRTLPANLFPHTFLLPSGKLFLQLNWATSLLDYRTNAETPLDNIPDAVRTYPASAGVAMLPMTPGNKWTATILFCGGTNLQPDQWVDNWNMAAYPTSTSCVTITPDVSGSYTHEDPLPEGRSITNAIMLPNGKLLLLNGANTGVSGYGDKSWSIGQSYADHPVLTPVIFDPSAPSGQKWSRDGLSASTVPRLYHSSAILLVDGSVLVAGSNPNADYTTGVPYPTEFRMEKFYPPYYNQRRPEPQGLLASYSYGGPYFNVSLSKDDLFGNVGNVGNARVVIIRPGFSTHALNMGQRFVQLDSTYTGNADGSAVLHVSQVPPNPAILVPGPAYVYVVVNGVPSIGQQVMIGSGKIETQKVLPPIPLPPSSMPQGNKKQ</sequence>
<dbReference type="VEuPathDB" id="FungiDB:BD410DRAFT_789467"/>
<dbReference type="InterPro" id="IPR037293">
    <property type="entry name" value="Gal_Oxidase_central_sf"/>
</dbReference>
<name>A0A4Y7Q255_9AGAM</name>
<dbReference type="SUPFAM" id="SSF50965">
    <property type="entry name" value="Galactose oxidase, central domain"/>
    <property type="match status" value="1"/>
</dbReference>
<dbReference type="Pfam" id="PF07250">
    <property type="entry name" value="Glyoxal_oxid_N"/>
    <property type="match status" value="1"/>
</dbReference>
<dbReference type="AlphaFoldDB" id="A0A4Y7Q255"/>
<gene>
    <name evidence="4" type="ORF">BD410DRAFT_789467</name>
</gene>
<dbReference type="STRING" id="50990.A0A4Y7Q255"/>
<dbReference type="InterPro" id="IPR014756">
    <property type="entry name" value="Ig_E-set"/>
</dbReference>
<evidence type="ECO:0000313" key="4">
    <source>
        <dbReference type="EMBL" id="TDL21724.1"/>
    </source>
</evidence>
<proteinExistence type="predicted"/>
<dbReference type="InterPro" id="IPR011043">
    <property type="entry name" value="Gal_Oxase/kelch_b-propeller"/>
</dbReference>
<keyword evidence="5" id="KW-1185">Reference proteome</keyword>
<dbReference type="EMBL" id="ML170179">
    <property type="protein sequence ID" value="TDL21724.1"/>
    <property type="molecule type" value="Genomic_DNA"/>
</dbReference>
<dbReference type="PANTHER" id="PTHR32208">
    <property type="entry name" value="SECRETED PROTEIN-RELATED"/>
    <property type="match status" value="1"/>
</dbReference>
<dbReference type="Gene3D" id="2.130.10.80">
    <property type="entry name" value="Galactose oxidase/kelch, beta-propeller"/>
    <property type="match status" value="1"/>
</dbReference>
<feature type="domain" description="Galactose oxidase-like Early set" evidence="3">
    <location>
        <begin position="551"/>
        <end position="659"/>
    </location>
</feature>
<organism evidence="4 5">
    <name type="scientific">Rickenella mellea</name>
    <dbReference type="NCBI Taxonomy" id="50990"/>
    <lineage>
        <taxon>Eukaryota</taxon>
        <taxon>Fungi</taxon>
        <taxon>Dikarya</taxon>
        <taxon>Basidiomycota</taxon>
        <taxon>Agaricomycotina</taxon>
        <taxon>Agaricomycetes</taxon>
        <taxon>Hymenochaetales</taxon>
        <taxon>Rickenellaceae</taxon>
        <taxon>Rickenella</taxon>
    </lineage>
</organism>
<protein>
    <submittedName>
        <fullName evidence="4">DUF1929-domain-containing protein</fullName>
    </submittedName>
</protein>
<reference evidence="4 5" key="1">
    <citation type="submission" date="2018-06" db="EMBL/GenBank/DDBJ databases">
        <title>A transcriptomic atlas of mushroom development highlights an independent origin of complex multicellularity.</title>
        <authorList>
            <consortium name="DOE Joint Genome Institute"/>
            <person name="Krizsan K."/>
            <person name="Almasi E."/>
            <person name="Merenyi Z."/>
            <person name="Sahu N."/>
            <person name="Viragh M."/>
            <person name="Koszo T."/>
            <person name="Mondo S."/>
            <person name="Kiss B."/>
            <person name="Balint B."/>
            <person name="Kues U."/>
            <person name="Barry K."/>
            <person name="Hegedus J.C."/>
            <person name="Henrissat B."/>
            <person name="Johnson J."/>
            <person name="Lipzen A."/>
            <person name="Ohm R."/>
            <person name="Nagy I."/>
            <person name="Pangilinan J."/>
            <person name="Yan J."/>
            <person name="Xiong Y."/>
            <person name="Grigoriev I.V."/>
            <person name="Hibbett D.S."/>
            <person name="Nagy L.G."/>
        </authorList>
    </citation>
    <scope>NUCLEOTIDE SEQUENCE [LARGE SCALE GENOMIC DNA]</scope>
    <source>
        <strain evidence="4 5">SZMC22713</strain>
    </source>
</reference>
<keyword evidence="1" id="KW-0732">Signal</keyword>
<dbReference type="InterPro" id="IPR013783">
    <property type="entry name" value="Ig-like_fold"/>
</dbReference>
<evidence type="ECO:0000259" key="3">
    <source>
        <dbReference type="Pfam" id="PF09118"/>
    </source>
</evidence>
<dbReference type="Pfam" id="PF09118">
    <property type="entry name" value="GO-like_E_set"/>
    <property type="match status" value="1"/>
</dbReference>